<dbReference type="RefSeq" id="WP_072965603.1">
    <property type="nucleotide sequence ID" value="NZ_FRAJ01000003.1"/>
</dbReference>
<keyword evidence="8" id="KW-1185">Reference proteome</keyword>
<dbReference type="SMR" id="A0A1M6LPJ9"/>
<dbReference type="InterPro" id="IPR012338">
    <property type="entry name" value="Beta-lactam/transpept-like"/>
</dbReference>
<comment type="similarity">
    <text evidence="2">Belongs to the transpeptidase family.</text>
</comment>
<evidence type="ECO:0000259" key="5">
    <source>
        <dbReference type="Pfam" id="PF00905"/>
    </source>
</evidence>
<keyword evidence="4" id="KW-1133">Transmembrane helix</keyword>
<gene>
    <name evidence="7" type="ORF">SAMN02745883_00294</name>
</gene>
<dbReference type="EMBL" id="FRAJ01000003">
    <property type="protein sequence ID" value="SHJ73145.1"/>
    <property type="molecule type" value="Genomic_DNA"/>
</dbReference>
<accession>A0A1M6LPJ9</accession>
<sequence length="562" mass="62738">MSVKDNKDKSEKGLKKLRKRLTIMFTLVTVILICLIGRLCYIQIIKGNDLRQMAVKQWSETVSIVDKRGKIYDRNYIPLTSRVKEDYIIIHPSIKLNDKVLNLLSISTKLDVETLKKVLSKKDRYKKLLIKYYDIDILRELLSMGIQTVEITKRYDGSKLASHIIGYIKESENAGMSGLEKYFDTELTKDRGTVISVVKDAKNRIIPGFGYAVYKEDDNKKENIVTTIDYNIQKISEKEFDKYNFDGSVVVLDSKSGDILAMVSRPNFDPDNVANYLNSNNMELYNKAVQISFPPGSIFKIIVAAAAIEKKLVDMQQNFYCKGYEKLGKDIIIKCHSYEKGGHGNLNLKQAFAASCNSVFIQIGQILGGEEILNMAKKFGLGKKTGIKIDKETEGVLPTEDYVKGAGIGNISIGQGCLEVTPLQVAKFTNIIANNGVDVGVRLVKEIISDNGKIKKKFKKDSINRVISSDTAQKIKDMMIQTVEEGTGRSAKIDDIEVAGKTGSAETVVGGQKTVHAWFTGFFDGKKSRYVITIIAERKGSGGKFAAPIFKNIAKRLIEMGY</sequence>
<evidence type="ECO:0000256" key="2">
    <source>
        <dbReference type="ARBA" id="ARBA00007171"/>
    </source>
</evidence>
<dbReference type="InterPro" id="IPR036138">
    <property type="entry name" value="PBP_dimer_sf"/>
</dbReference>
<evidence type="ECO:0000313" key="8">
    <source>
        <dbReference type="Proteomes" id="UP000184082"/>
    </source>
</evidence>
<proteinExistence type="inferred from homology"/>
<evidence type="ECO:0000313" key="7">
    <source>
        <dbReference type="EMBL" id="SHJ73145.1"/>
    </source>
</evidence>
<dbReference type="Pfam" id="PF03717">
    <property type="entry name" value="PBP_dimer"/>
    <property type="match status" value="1"/>
</dbReference>
<evidence type="ECO:0000256" key="4">
    <source>
        <dbReference type="SAM" id="Phobius"/>
    </source>
</evidence>
<dbReference type="PANTHER" id="PTHR30627:SF1">
    <property type="entry name" value="PEPTIDOGLYCAN D,D-TRANSPEPTIDASE FTSI"/>
    <property type="match status" value="1"/>
</dbReference>
<feature type="transmembrane region" description="Helical" evidence="4">
    <location>
        <begin position="21"/>
        <end position="44"/>
    </location>
</feature>
<dbReference type="InterPro" id="IPR050515">
    <property type="entry name" value="Beta-lactam/transpept"/>
</dbReference>
<dbReference type="InterPro" id="IPR005311">
    <property type="entry name" value="PBP_dimer"/>
</dbReference>
<dbReference type="GO" id="GO:0071555">
    <property type="term" value="P:cell wall organization"/>
    <property type="evidence" value="ECO:0007669"/>
    <property type="project" value="TreeGrafter"/>
</dbReference>
<dbReference type="InterPro" id="IPR001460">
    <property type="entry name" value="PCN-bd_Tpept"/>
</dbReference>
<keyword evidence="3 4" id="KW-0472">Membrane</keyword>
<name>A0A1M6LPJ9_9FIRM</name>
<dbReference type="Pfam" id="PF00905">
    <property type="entry name" value="Transpeptidase"/>
    <property type="match status" value="1"/>
</dbReference>
<reference evidence="7 8" key="1">
    <citation type="submission" date="2016-11" db="EMBL/GenBank/DDBJ databases">
        <authorList>
            <person name="Jaros S."/>
            <person name="Januszkiewicz K."/>
            <person name="Wedrychowicz H."/>
        </authorList>
    </citation>
    <scope>NUCLEOTIDE SEQUENCE [LARGE SCALE GENOMIC DNA]</scope>
    <source>
        <strain evidence="7 8">DSM 14501</strain>
    </source>
</reference>
<comment type="subcellular location">
    <subcellularLocation>
        <location evidence="1">Membrane</location>
    </subcellularLocation>
</comment>
<organism evidence="7 8">
    <name type="scientific">Caminicella sporogenes DSM 14501</name>
    <dbReference type="NCBI Taxonomy" id="1121266"/>
    <lineage>
        <taxon>Bacteria</taxon>
        <taxon>Bacillati</taxon>
        <taxon>Bacillota</taxon>
        <taxon>Clostridia</taxon>
        <taxon>Peptostreptococcales</taxon>
        <taxon>Caminicellaceae</taxon>
        <taxon>Caminicella</taxon>
    </lineage>
</organism>
<feature type="domain" description="Penicillin-binding protein transpeptidase" evidence="5">
    <location>
        <begin position="247"/>
        <end position="554"/>
    </location>
</feature>
<dbReference type="Gene3D" id="3.90.1310.10">
    <property type="entry name" value="Penicillin-binding protein 2a (Domain 2)"/>
    <property type="match status" value="1"/>
</dbReference>
<keyword evidence="4" id="KW-0812">Transmembrane</keyword>
<dbReference type="AlphaFoldDB" id="A0A1M6LPJ9"/>
<dbReference type="STRING" id="1121266.SAMN02745883_00294"/>
<dbReference type="Gene3D" id="3.40.710.10">
    <property type="entry name" value="DD-peptidase/beta-lactamase superfamily"/>
    <property type="match status" value="1"/>
</dbReference>
<evidence type="ECO:0000259" key="6">
    <source>
        <dbReference type="Pfam" id="PF03717"/>
    </source>
</evidence>
<dbReference type="PANTHER" id="PTHR30627">
    <property type="entry name" value="PEPTIDOGLYCAN D,D-TRANSPEPTIDASE"/>
    <property type="match status" value="1"/>
</dbReference>
<dbReference type="GO" id="GO:0005886">
    <property type="term" value="C:plasma membrane"/>
    <property type="evidence" value="ECO:0007669"/>
    <property type="project" value="TreeGrafter"/>
</dbReference>
<dbReference type="SUPFAM" id="SSF56601">
    <property type="entry name" value="beta-lactamase/transpeptidase-like"/>
    <property type="match status" value="1"/>
</dbReference>
<dbReference type="SUPFAM" id="SSF56519">
    <property type="entry name" value="Penicillin binding protein dimerisation domain"/>
    <property type="match status" value="1"/>
</dbReference>
<dbReference type="GO" id="GO:0008658">
    <property type="term" value="F:penicillin binding"/>
    <property type="evidence" value="ECO:0007669"/>
    <property type="project" value="InterPro"/>
</dbReference>
<evidence type="ECO:0000256" key="1">
    <source>
        <dbReference type="ARBA" id="ARBA00004370"/>
    </source>
</evidence>
<dbReference type="Proteomes" id="UP000184082">
    <property type="component" value="Unassembled WGS sequence"/>
</dbReference>
<protein>
    <submittedName>
        <fullName evidence="7">Penicillin-binding protein 2</fullName>
    </submittedName>
</protein>
<feature type="domain" description="Penicillin-binding protein dimerisation" evidence="6">
    <location>
        <begin position="67"/>
        <end position="206"/>
    </location>
</feature>
<evidence type="ECO:0000256" key="3">
    <source>
        <dbReference type="ARBA" id="ARBA00023136"/>
    </source>
</evidence>